<evidence type="ECO:0000313" key="3">
    <source>
        <dbReference type="Proteomes" id="UP001500908"/>
    </source>
</evidence>
<name>A0ABP7FBG4_9ACTN</name>
<feature type="region of interest" description="Disordered" evidence="1">
    <location>
        <begin position="1"/>
        <end position="44"/>
    </location>
</feature>
<comment type="caution">
    <text evidence="2">The sequence shown here is derived from an EMBL/GenBank/DDBJ whole genome shotgun (WGS) entry which is preliminary data.</text>
</comment>
<evidence type="ECO:0000256" key="1">
    <source>
        <dbReference type="SAM" id="MobiDB-lite"/>
    </source>
</evidence>
<organism evidence="2 3">
    <name type="scientific">Salinactinospora qingdaonensis</name>
    <dbReference type="NCBI Taxonomy" id="702744"/>
    <lineage>
        <taxon>Bacteria</taxon>
        <taxon>Bacillati</taxon>
        <taxon>Actinomycetota</taxon>
        <taxon>Actinomycetes</taxon>
        <taxon>Streptosporangiales</taxon>
        <taxon>Nocardiopsidaceae</taxon>
        <taxon>Salinactinospora</taxon>
    </lineage>
</organism>
<keyword evidence="3" id="KW-1185">Reference proteome</keyword>
<evidence type="ECO:0000313" key="2">
    <source>
        <dbReference type="EMBL" id="GAA3735347.1"/>
    </source>
</evidence>
<dbReference type="EMBL" id="BAABDD010000005">
    <property type="protein sequence ID" value="GAA3735347.1"/>
    <property type="molecule type" value="Genomic_DNA"/>
</dbReference>
<proteinExistence type="predicted"/>
<protein>
    <submittedName>
        <fullName evidence="2">Uncharacterized protein</fullName>
    </submittedName>
</protein>
<reference evidence="3" key="1">
    <citation type="journal article" date="2019" name="Int. J. Syst. Evol. Microbiol.">
        <title>The Global Catalogue of Microorganisms (GCM) 10K type strain sequencing project: providing services to taxonomists for standard genome sequencing and annotation.</title>
        <authorList>
            <consortium name="The Broad Institute Genomics Platform"/>
            <consortium name="The Broad Institute Genome Sequencing Center for Infectious Disease"/>
            <person name="Wu L."/>
            <person name="Ma J."/>
        </authorList>
    </citation>
    <scope>NUCLEOTIDE SEQUENCE [LARGE SCALE GENOMIC DNA]</scope>
    <source>
        <strain evidence="3">JCM 17137</strain>
    </source>
</reference>
<accession>A0ABP7FBG4</accession>
<dbReference type="Proteomes" id="UP001500908">
    <property type="component" value="Unassembled WGS sequence"/>
</dbReference>
<sequence length="73" mass="7755">MPIGTQHPPARGFDRGRAQPGPQGRLPLSRDSGRYEAPEGTGATAAVLRSGGRNRHFGCRNMACGNRDRNAAP</sequence>
<gene>
    <name evidence="2" type="ORF">GCM10022402_14430</name>
</gene>